<dbReference type="GO" id="GO:0000455">
    <property type="term" value="P:enzyme-directed rRNA pseudouridine synthesis"/>
    <property type="evidence" value="ECO:0007669"/>
    <property type="project" value="TreeGrafter"/>
</dbReference>
<dbReference type="SUPFAM" id="SSF55120">
    <property type="entry name" value="Pseudouridine synthase"/>
    <property type="match status" value="1"/>
</dbReference>
<proteinExistence type="predicted"/>
<evidence type="ECO:0000256" key="1">
    <source>
        <dbReference type="ARBA" id="ARBA00000073"/>
    </source>
</evidence>
<feature type="domain" description="Pseudouridine synthase RsuA/RluA-like" evidence="4">
    <location>
        <begin position="102"/>
        <end position="256"/>
    </location>
</feature>
<dbReference type="PANTHER" id="PTHR21600">
    <property type="entry name" value="MITOCHONDRIAL RNA PSEUDOURIDINE SYNTHASE"/>
    <property type="match status" value="1"/>
</dbReference>
<evidence type="ECO:0000313" key="6">
    <source>
        <dbReference type="EMBL" id="MBK7272952.1"/>
    </source>
</evidence>
<dbReference type="InterPro" id="IPR006145">
    <property type="entry name" value="PsdUridine_synth_RsuA/RluA"/>
</dbReference>
<comment type="caution">
    <text evidence="5">The sequence shown here is derived from an EMBL/GenBank/DDBJ whole genome shotgun (WGS) entry which is preliminary data.</text>
</comment>
<dbReference type="GO" id="GO:0003723">
    <property type="term" value="F:RNA binding"/>
    <property type="evidence" value="ECO:0007669"/>
    <property type="project" value="InterPro"/>
</dbReference>
<dbReference type="Gene3D" id="3.30.2350.10">
    <property type="entry name" value="Pseudouridine synthase"/>
    <property type="match status" value="1"/>
</dbReference>
<organism evidence="5 7">
    <name type="scientific">Candidatus Phosphoribacter hodrii</name>
    <dbReference type="NCBI Taxonomy" id="2953743"/>
    <lineage>
        <taxon>Bacteria</taxon>
        <taxon>Bacillati</taxon>
        <taxon>Actinomycetota</taxon>
        <taxon>Actinomycetes</taxon>
        <taxon>Micrococcales</taxon>
        <taxon>Dermatophilaceae</taxon>
        <taxon>Candidatus Phosphoribacter</taxon>
    </lineage>
</organism>
<evidence type="ECO:0000256" key="3">
    <source>
        <dbReference type="ARBA" id="ARBA00033164"/>
    </source>
</evidence>
<dbReference type="GO" id="GO:0009982">
    <property type="term" value="F:pseudouridine synthase activity"/>
    <property type="evidence" value="ECO:0007669"/>
    <property type="project" value="InterPro"/>
</dbReference>
<comment type="catalytic activity">
    <reaction evidence="1">
        <text>a uridine in RNA = a pseudouridine in RNA</text>
        <dbReference type="Rhea" id="RHEA:48348"/>
        <dbReference type="Rhea" id="RHEA-COMP:12068"/>
        <dbReference type="Rhea" id="RHEA-COMP:12069"/>
        <dbReference type="ChEBI" id="CHEBI:65314"/>
        <dbReference type="ChEBI" id="CHEBI:65315"/>
    </reaction>
</comment>
<evidence type="ECO:0000313" key="7">
    <source>
        <dbReference type="Proteomes" id="UP000718281"/>
    </source>
</evidence>
<evidence type="ECO:0000259" key="4">
    <source>
        <dbReference type="Pfam" id="PF00849"/>
    </source>
</evidence>
<name>A0A935CDD2_9MICO</name>
<protein>
    <recommendedName>
        <fullName evidence="2">RNA pseudouridylate synthase</fullName>
    </recommendedName>
    <alternativeName>
        <fullName evidence="3">RNA-uridine isomerase</fullName>
    </alternativeName>
</protein>
<evidence type="ECO:0000313" key="5">
    <source>
        <dbReference type="EMBL" id="MBK6300602.1"/>
    </source>
</evidence>
<dbReference type="Proteomes" id="UP000718281">
    <property type="component" value="Unassembled WGS sequence"/>
</dbReference>
<dbReference type="EMBL" id="JADJIB010000002">
    <property type="protein sequence ID" value="MBK7272952.1"/>
    <property type="molecule type" value="Genomic_DNA"/>
</dbReference>
<sequence>MARGGIPPSPLPQREGVDAVRLRMPQGGPWALLRDHLIERIPLPPHQIDAMLAAGEFVGPDGMPVAPDAPFVPRSVVWVHRDLPDEVPVPFKVTVLHHDERIVVVDKPPFLATMPRGRHIRQTVLARLRVELGLPRLAPAHRLDRLTSGVLVLTTERRWRGPYQQVFATGGADKDYLACAPLPKGGALPSGVVLPATVEVHLSKPHGQLQSHVLADRIPNSRTDIDLIGRDEEAGVGLYHLRPHSGRTHQLRAHLAWLGIPICGDPLYPEIRDVDPDDFQTPLGLVARRLRFRDPVDGTPRAFESDRVPWPWSGAAPTLAVAPVIDGSIPEVASPSGETKE</sequence>
<dbReference type="PANTHER" id="PTHR21600:SF84">
    <property type="entry name" value="PSEUDOURIDINE SYNTHASE RSUA_RLUA-LIKE DOMAIN-CONTAINING PROTEIN"/>
    <property type="match status" value="1"/>
</dbReference>
<gene>
    <name evidence="5" type="ORF">IPF40_05965</name>
    <name evidence="6" type="ORF">IPI13_07195</name>
</gene>
<reference evidence="7 8" key="1">
    <citation type="submission" date="2020-10" db="EMBL/GenBank/DDBJ databases">
        <title>Connecting structure to function with the recovery of over 1000 high-quality activated sludge metagenome-assembled genomes encoding full-length rRNA genes using long-read sequencing.</title>
        <authorList>
            <person name="Singleton C.M."/>
            <person name="Petriglieri F."/>
            <person name="Kristensen J.M."/>
            <person name="Kirkegaard R.H."/>
            <person name="Michaelsen T.Y."/>
            <person name="Andersen M.H."/>
            <person name="Karst S.M."/>
            <person name="Dueholm M.S."/>
            <person name="Nielsen P.H."/>
            <person name="Albertsen M."/>
        </authorList>
    </citation>
    <scope>NUCLEOTIDE SEQUENCE [LARGE SCALE GENOMIC DNA]</scope>
    <source>
        <strain evidence="5">AalE_18-Q3-R2-46_BAT3C.188</strain>
        <strain evidence="6">Ega_18-Q3-R5-49_MAXAC.001</strain>
    </source>
</reference>
<dbReference type="GO" id="GO:0140098">
    <property type="term" value="F:catalytic activity, acting on RNA"/>
    <property type="evidence" value="ECO:0007669"/>
    <property type="project" value="UniProtKB-ARBA"/>
</dbReference>
<dbReference type="EMBL" id="JADIXZ010000004">
    <property type="protein sequence ID" value="MBK6300602.1"/>
    <property type="molecule type" value="Genomic_DNA"/>
</dbReference>
<dbReference type="Pfam" id="PF00849">
    <property type="entry name" value="PseudoU_synth_2"/>
    <property type="match status" value="1"/>
</dbReference>
<dbReference type="InterPro" id="IPR050188">
    <property type="entry name" value="RluA_PseudoU_synthase"/>
</dbReference>
<dbReference type="AlphaFoldDB" id="A0A935CDD2"/>
<dbReference type="Proteomes" id="UP000726105">
    <property type="component" value="Unassembled WGS sequence"/>
</dbReference>
<evidence type="ECO:0000256" key="2">
    <source>
        <dbReference type="ARBA" id="ARBA00031870"/>
    </source>
</evidence>
<accession>A0A935CDD2</accession>
<evidence type="ECO:0000313" key="8">
    <source>
        <dbReference type="Proteomes" id="UP000726105"/>
    </source>
</evidence>
<dbReference type="InterPro" id="IPR020103">
    <property type="entry name" value="PsdUridine_synth_cat_dom_sf"/>
</dbReference>